<gene>
    <name evidence="8" type="ORF">PYCCODRAFT_1435884</name>
</gene>
<feature type="transmembrane region" description="Helical" evidence="6">
    <location>
        <begin position="73"/>
        <end position="91"/>
    </location>
</feature>
<keyword evidence="4 6" id="KW-0472">Membrane</keyword>
<feature type="transmembrane region" description="Helical" evidence="6">
    <location>
        <begin position="230"/>
        <end position="250"/>
    </location>
</feature>
<dbReference type="Pfam" id="PF07690">
    <property type="entry name" value="MFS_1"/>
    <property type="match status" value="1"/>
</dbReference>
<sequence>MDRSEATPPPVDTVPESHTETEPLESQNADAITLRAEEASGRAPKVNPDVYIVDWDGPEDPENPKNWSVRKKWAVTLVVSSYAFLSPLSSSMMAPAANQIADEFGVTSKPIIALFTSIYVLGYALGPLTLAPMCELFGRARILQLSNLFYFAWNLGCGFAQNSGELIAFRFLSGIGGSAAPSIGGGVLGDVWRSDQRGQAVALYSLAPLLGPVIGPACGAWIAQRSDWRWVFWSTSIFCFFVQGIGLFYLKETYPPVLLERKAAHIRKSMVDSEKGRMQEVKTVFDGPNRQWRNLVQKALIRPFALAIYEPIIQVLAAFLSFVYGTLYLFLTTIPSIYQGVYKEDVGIAGFHYFALGIGMTAASQVNGRFMDISYKWLVARYGQQGKPEYRLPTMVPGAFMLPIGLFLTGWTARPDIHWIVPDIGIAIVGAGMILLFQSIQTYVIDAFTLHVASALASLAFFRSLAGFGFPLFAPAMYNALGYGKGDTILACVAIAIGIPAPFLFWVYGERIRNASRYAKHGSR</sequence>
<evidence type="ECO:0000256" key="5">
    <source>
        <dbReference type="SAM" id="MobiDB-lite"/>
    </source>
</evidence>
<dbReference type="CDD" id="cd17323">
    <property type="entry name" value="MFS_Tpo1_MDR_like"/>
    <property type="match status" value="1"/>
</dbReference>
<evidence type="ECO:0000256" key="2">
    <source>
        <dbReference type="ARBA" id="ARBA00022692"/>
    </source>
</evidence>
<dbReference type="AlphaFoldDB" id="A0A1Y2IL67"/>
<keyword evidence="2 6" id="KW-0812">Transmembrane</keyword>
<accession>A0A1Y2IL67</accession>
<dbReference type="PROSITE" id="PS50850">
    <property type="entry name" value="MFS"/>
    <property type="match status" value="1"/>
</dbReference>
<reference evidence="8 9" key="1">
    <citation type="journal article" date="2015" name="Biotechnol. Biofuels">
        <title>Enhanced degradation of softwood versus hardwood by the white-rot fungus Pycnoporus coccineus.</title>
        <authorList>
            <person name="Couturier M."/>
            <person name="Navarro D."/>
            <person name="Chevret D."/>
            <person name="Henrissat B."/>
            <person name="Piumi F."/>
            <person name="Ruiz-Duenas F.J."/>
            <person name="Martinez A.T."/>
            <person name="Grigoriev I.V."/>
            <person name="Riley R."/>
            <person name="Lipzen A."/>
            <person name="Berrin J.G."/>
            <person name="Master E.R."/>
            <person name="Rosso M.N."/>
        </authorList>
    </citation>
    <scope>NUCLEOTIDE SEQUENCE [LARGE SCALE GENOMIC DNA]</scope>
    <source>
        <strain evidence="8 9">BRFM310</strain>
    </source>
</reference>
<dbReference type="PANTHER" id="PTHR23502:SF60">
    <property type="entry name" value="MAJOR FACILITATOR SUPERFAMILY (MFS) PROFILE DOMAIN-CONTAINING PROTEIN-RELATED"/>
    <property type="match status" value="1"/>
</dbReference>
<feature type="transmembrane region" description="Helical" evidence="6">
    <location>
        <begin position="142"/>
        <end position="161"/>
    </location>
</feature>
<evidence type="ECO:0000313" key="9">
    <source>
        <dbReference type="Proteomes" id="UP000193067"/>
    </source>
</evidence>
<feature type="transmembrane region" description="Helical" evidence="6">
    <location>
        <begin position="351"/>
        <end position="371"/>
    </location>
</feature>
<evidence type="ECO:0000256" key="3">
    <source>
        <dbReference type="ARBA" id="ARBA00022989"/>
    </source>
</evidence>
<proteinExistence type="predicted"/>
<protein>
    <submittedName>
        <fullName evidence="8">MFS polyamine transporter</fullName>
    </submittedName>
</protein>
<feature type="region of interest" description="Disordered" evidence="5">
    <location>
        <begin position="1"/>
        <end position="30"/>
    </location>
</feature>
<comment type="subcellular location">
    <subcellularLocation>
        <location evidence="1">Membrane</location>
        <topology evidence="1">Multi-pass membrane protein</topology>
    </subcellularLocation>
</comment>
<dbReference type="STRING" id="1353009.A0A1Y2IL67"/>
<feature type="transmembrane region" description="Helical" evidence="6">
    <location>
        <begin position="167"/>
        <end position="189"/>
    </location>
</feature>
<keyword evidence="9" id="KW-1185">Reference proteome</keyword>
<dbReference type="PANTHER" id="PTHR23502">
    <property type="entry name" value="MAJOR FACILITATOR SUPERFAMILY"/>
    <property type="match status" value="1"/>
</dbReference>
<dbReference type="OrthoDB" id="6770063at2759"/>
<feature type="transmembrane region" description="Helical" evidence="6">
    <location>
        <begin position="111"/>
        <end position="130"/>
    </location>
</feature>
<keyword evidence="3 6" id="KW-1133">Transmembrane helix</keyword>
<name>A0A1Y2IL67_TRAC3</name>
<dbReference type="GO" id="GO:0005886">
    <property type="term" value="C:plasma membrane"/>
    <property type="evidence" value="ECO:0007669"/>
    <property type="project" value="TreeGrafter"/>
</dbReference>
<dbReference type="SUPFAM" id="SSF103473">
    <property type="entry name" value="MFS general substrate transporter"/>
    <property type="match status" value="1"/>
</dbReference>
<organism evidence="8 9">
    <name type="scientific">Trametes coccinea (strain BRFM310)</name>
    <name type="common">Pycnoporus coccineus</name>
    <dbReference type="NCBI Taxonomy" id="1353009"/>
    <lineage>
        <taxon>Eukaryota</taxon>
        <taxon>Fungi</taxon>
        <taxon>Dikarya</taxon>
        <taxon>Basidiomycota</taxon>
        <taxon>Agaricomycotina</taxon>
        <taxon>Agaricomycetes</taxon>
        <taxon>Polyporales</taxon>
        <taxon>Polyporaceae</taxon>
        <taxon>Trametes</taxon>
    </lineage>
</organism>
<dbReference type="Gene3D" id="1.20.1250.20">
    <property type="entry name" value="MFS general substrate transporter like domains"/>
    <property type="match status" value="1"/>
</dbReference>
<feature type="transmembrane region" description="Helical" evidence="6">
    <location>
        <begin position="417"/>
        <end position="436"/>
    </location>
</feature>
<evidence type="ECO:0000313" key="8">
    <source>
        <dbReference type="EMBL" id="OSD01877.1"/>
    </source>
</evidence>
<feature type="transmembrane region" description="Helical" evidence="6">
    <location>
        <begin position="201"/>
        <end position="224"/>
    </location>
</feature>
<dbReference type="EMBL" id="KZ084108">
    <property type="protein sequence ID" value="OSD01877.1"/>
    <property type="molecule type" value="Genomic_DNA"/>
</dbReference>
<dbReference type="FunFam" id="1.20.1250.20:FF:000011">
    <property type="entry name" value="MFS multidrug transporter, putative"/>
    <property type="match status" value="1"/>
</dbReference>
<evidence type="ECO:0000256" key="6">
    <source>
        <dbReference type="SAM" id="Phobius"/>
    </source>
</evidence>
<evidence type="ECO:0000256" key="4">
    <source>
        <dbReference type="ARBA" id="ARBA00023136"/>
    </source>
</evidence>
<evidence type="ECO:0000256" key="1">
    <source>
        <dbReference type="ARBA" id="ARBA00004141"/>
    </source>
</evidence>
<dbReference type="InterPro" id="IPR020846">
    <property type="entry name" value="MFS_dom"/>
</dbReference>
<dbReference type="InterPro" id="IPR036259">
    <property type="entry name" value="MFS_trans_sf"/>
</dbReference>
<feature type="transmembrane region" description="Helical" evidence="6">
    <location>
        <begin position="392"/>
        <end position="411"/>
    </location>
</feature>
<dbReference type="Proteomes" id="UP000193067">
    <property type="component" value="Unassembled WGS sequence"/>
</dbReference>
<feature type="transmembrane region" description="Helical" evidence="6">
    <location>
        <begin position="488"/>
        <end position="508"/>
    </location>
</feature>
<feature type="transmembrane region" description="Helical" evidence="6">
    <location>
        <begin position="448"/>
        <end position="468"/>
    </location>
</feature>
<dbReference type="GO" id="GO:0022857">
    <property type="term" value="F:transmembrane transporter activity"/>
    <property type="evidence" value="ECO:0007669"/>
    <property type="project" value="InterPro"/>
</dbReference>
<feature type="domain" description="Major facilitator superfamily (MFS) profile" evidence="7">
    <location>
        <begin position="75"/>
        <end position="512"/>
    </location>
</feature>
<dbReference type="InterPro" id="IPR011701">
    <property type="entry name" value="MFS"/>
</dbReference>
<evidence type="ECO:0000259" key="7">
    <source>
        <dbReference type="PROSITE" id="PS50850"/>
    </source>
</evidence>
<feature type="transmembrane region" description="Helical" evidence="6">
    <location>
        <begin position="312"/>
        <end position="331"/>
    </location>
</feature>